<evidence type="ECO:0000256" key="1">
    <source>
        <dbReference type="ARBA" id="ARBA00023002"/>
    </source>
</evidence>
<evidence type="ECO:0000256" key="3">
    <source>
        <dbReference type="SAM" id="MobiDB-lite"/>
    </source>
</evidence>
<dbReference type="EMBL" id="CADCWJ010000622">
    <property type="protein sequence ID" value="CAA9575439.1"/>
    <property type="molecule type" value="Genomic_DNA"/>
</dbReference>
<evidence type="ECO:0000256" key="2">
    <source>
        <dbReference type="ARBA" id="ARBA00023033"/>
    </source>
</evidence>
<accession>A0A6J4VCZ0</accession>
<dbReference type="GO" id="GO:0016705">
    <property type="term" value="F:oxidoreductase activity, acting on paired donors, with incorporation or reduction of molecular oxygen"/>
    <property type="evidence" value="ECO:0007669"/>
    <property type="project" value="InterPro"/>
</dbReference>
<dbReference type="InterPro" id="IPR036661">
    <property type="entry name" value="Luciferase-like_sf"/>
</dbReference>
<dbReference type="InterPro" id="IPR050766">
    <property type="entry name" value="Bact_Lucif_Oxidored"/>
</dbReference>
<dbReference type="PANTHER" id="PTHR30137:SF8">
    <property type="entry name" value="BLR5498 PROTEIN"/>
    <property type="match status" value="1"/>
</dbReference>
<feature type="region of interest" description="Disordered" evidence="3">
    <location>
        <begin position="1"/>
        <end position="22"/>
    </location>
</feature>
<dbReference type="SUPFAM" id="SSF51679">
    <property type="entry name" value="Bacterial luciferase-like"/>
    <property type="match status" value="1"/>
</dbReference>
<dbReference type="Pfam" id="PF00296">
    <property type="entry name" value="Bac_luciferase"/>
    <property type="match status" value="1"/>
</dbReference>
<dbReference type="InterPro" id="IPR022290">
    <property type="entry name" value="LLM_Atu2307-like"/>
</dbReference>
<dbReference type="InterPro" id="IPR011251">
    <property type="entry name" value="Luciferase-like_dom"/>
</dbReference>
<feature type="domain" description="Luciferase-like" evidence="4">
    <location>
        <begin position="16"/>
        <end position="304"/>
    </location>
</feature>
<organism evidence="5">
    <name type="scientific">uncultured Thermomicrobiales bacterium</name>
    <dbReference type="NCBI Taxonomy" id="1645740"/>
    <lineage>
        <taxon>Bacteria</taxon>
        <taxon>Pseudomonadati</taxon>
        <taxon>Thermomicrobiota</taxon>
        <taxon>Thermomicrobia</taxon>
        <taxon>Thermomicrobiales</taxon>
        <taxon>environmental samples</taxon>
    </lineage>
</organism>
<gene>
    <name evidence="5" type="ORF">AVDCRST_MAG87-2827</name>
</gene>
<proteinExistence type="predicted"/>
<dbReference type="Gene3D" id="3.20.20.30">
    <property type="entry name" value="Luciferase-like domain"/>
    <property type="match status" value="1"/>
</dbReference>
<dbReference type="AlphaFoldDB" id="A0A6J4VCZ0"/>
<sequence>MEFGLSSFGDLNPVAEHDPPIDPAQRLRDLLEEIRVADEAGIDVFGLGEHHRPDYAISAPEIVLAAAASRTERIRLSSAVTVISSADPVRVYQDFATLDLLSGGRAEIWAGCGSFIESFPLFGQDLDDYDDLYAEKLDLLLAIREREIVTWSGLHRPPIDGRGVYPRALQNPLPVWLASGGTPASAQRGGALGLPMVLAIIGGHWRRFRSIVDIHRHAAKTHGHAPEATPVAINSLGFVARDSQTALDTYFPAYTAAIRLVARERGWGTMTRDAYDAQVTPEGALYVGSPRQLVEKILHSHEVFGHDRFILQLGTGTIPHREMLAAIELYGTEVIPAVRSALATNAPVPDSEAIAL</sequence>
<dbReference type="PANTHER" id="PTHR30137">
    <property type="entry name" value="LUCIFERASE-LIKE MONOOXYGENASE"/>
    <property type="match status" value="1"/>
</dbReference>
<keyword evidence="1" id="KW-0560">Oxidoreductase</keyword>
<protein>
    <submittedName>
        <fullName evidence="5">Putative oxidoreductase protein</fullName>
    </submittedName>
</protein>
<keyword evidence="2" id="KW-0503">Monooxygenase</keyword>
<reference evidence="5" key="1">
    <citation type="submission" date="2020-02" db="EMBL/GenBank/DDBJ databases">
        <authorList>
            <person name="Meier V. D."/>
        </authorList>
    </citation>
    <scope>NUCLEOTIDE SEQUENCE</scope>
    <source>
        <strain evidence="5">AVDCRST_MAG87</strain>
    </source>
</reference>
<dbReference type="NCBIfam" id="TIGR03858">
    <property type="entry name" value="LLM_2I7G"/>
    <property type="match status" value="1"/>
</dbReference>
<name>A0A6J4VCZ0_9BACT</name>
<dbReference type="GO" id="GO:0004497">
    <property type="term" value="F:monooxygenase activity"/>
    <property type="evidence" value="ECO:0007669"/>
    <property type="project" value="UniProtKB-KW"/>
</dbReference>
<dbReference type="GO" id="GO:0005829">
    <property type="term" value="C:cytosol"/>
    <property type="evidence" value="ECO:0007669"/>
    <property type="project" value="TreeGrafter"/>
</dbReference>
<evidence type="ECO:0000259" key="4">
    <source>
        <dbReference type="Pfam" id="PF00296"/>
    </source>
</evidence>
<evidence type="ECO:0000313" key="5">
    <source>
        <dbReference type="EMBL" id="CAA9575439.1"/>
    </source>
</evidence>